<evidence type="ECO:0000256" key="2">
    <source>
        <dbReference type="SAM" id="SignalP"/>
    </source>
</evidence>
<dbReference type="RefSeq" id="WP_189570266.1">
    <property type="nucleotide sequence ID" value="NZ_BMXU01000001.1"/>
</dbReference>
<comment type="caution">
    <text evidence="4">The sequence shown here is derived from an EMBL/GenBank/DDBJ whole genome shotgun (WGS) entry which is preliminary data.</text>
</comment>
<evidence type="ECO:0000259" key="3">
    <source>
        <dbReference type="Pfam" id="PF10988"/>
    </source>
</evidence>
<keyword evidence="5" id="KW-1185">Reference proteome</keyword>
<dbReference type="InterPro" id="IPR021255">
    <property type="entry name" value="DUF2807"/>
</dbReference>
<feature type="compositionally biased region" description="Basic and acidic residues" evidence="1">
    <location>
        <begin position="192"/>
        <end position="202"/>
    </location>
</feature>
<organism evidence="4 5">
    <name type="scientific">Parvularcula lutaonensis</name>
    <dbReference type="NCBI Taxonomy" id="491923"/>
    <lineage>
        <taxon>Bacteria</taxon>
        <taxon>Pseudomonadati</taxon>
        <taxon>Pseudomonadota</taxon>
        <taxon>Alphaproteobacteria</taxon>
        <taxon>Parvularculales</taxon>
        <taxon>Parvularculaceae</taxon>
        <taxon>Parvularcula</taxon>
    </lineage>
</organism>
<feature type="region of interest" description="Disordered" evidence="1">
    <location>
        <begin position="183"/>
        <end position="213"/>
    </location>
</feature>
<proteinExistence type="predicted"/>
<keyword evidence="2" id="KW-0732">Signal</keyword>
<feature type="domain" description="Putative auto-transporter adhesin head GIN" evidence="3">
    <location>
        <begin position="33"/>
        <end position="196"/>
    </location>
</feature>
<sequence length="213" mass="22182">MVAFRTALCAASAASILASTAYAETKSWDLTGFDGVKSTSGVDVIVEVGPDYSIELETEGDFDTARVEVKGDTLILGRESRGMRLNFGRSARFVYRVTLPELTHAGSSAGSDLRISGIDGGDIELSSSSGSDLEAEGSCDSLDADASSGADLMAFDLECADVRAEASSGSDIEVTATRSIKARASSGADITVRGKPERRDTKASSGGSVRFRD</sequence>
<dbReference type="Gene3D" id="2.160.20.120">
    <property type="match status" value="2"/>
</dbReference>
<dbReference type="Pfam" id="PF10988">
    <property type="entry name" value="DUF2807"/>
    <property type="match status" value="1"/>
</dbReference>
<evidence type="ECO:0000256" key="1">
    <source>
        <dbReference type="SAM" id="MobiDB-lite"/>
    </source>
</evidence>
<feature type="signal peptide" evidence="2">
    <location>
        <begin position="1"/>
        <end position="23"/>
    </location>
</feature>
<dbReference type="Proteomes" id="UP001595607">
    <property type="component" value="Unassembled WGS sequence"/>
</dbReference>
<dbReference type="EMBL" id="JBHRVA010000002">
    <property type="protein sequence ID" value="MFC3302207.1"/>
    <property type="molecule type" value="Genomic_DNA"/>
</dbReference>
<feature type="chain" id="PRO_5045337244" evidence="2">
    <location>
        <begin position="24"/>
        <end position="213"/>
    </location>
</feature>
<protein>
    <submittedName>
        <fullName evidence="4">Head GIN domain-containing protein</fullName>
    </submittedName>
</protein>
<accession>A0ABV7MBP8</accession>
<evidence type="ECO:0000313" key="4">
    <source>
        <dbReference type="EMBL" id="MFC3302207.1"/>
    </source>
</evidence>
<gene>
    <name evidence="4" type="ORF">ACFONP_05620</name>
</gene>
<name>A0ABV7MBP8_9PROT</name>
<reference evidence="5" key="1">
    <citation type="journal article" date="2019" name="Int. J. Syst. Evol. Microbiol.">
        <title>The Global Catalogue of Microorganisms (GCM) 10K type strain sequencing project: providing services to taxonomists for standard genome sequencing and annotation.</title>
        <authorList>
            <consortium name="The Broad Institute Genomics Platform"/>
            <consortium name="The Broad Institute Genome Sequencing Center for Infectious Disease"/>
            <person name="Wu L."/>
            <person name="Ma J."/>
        </authorList>
    </citation>
    <scope>NUCLEOTIDE SEQUENCE [LARGE SCALE GENOMIC DNA]</scope>
    <source>
        <strain evidence="5">KCTC 22245</strain>
    </source>
</reference>
<evidence type="ECO:0000313" key="5">
    <source>
        <dbReference type="Proteomes" id="UP001595607"/>
    </source>
</evidence>